<dbReference type="PANTHER" id="PTHR22981">
    <property type="entry name" value="3-HYDROXYISOBUTYRATE DEHYDROGENASE-RELATED"/>
    <property type="match status" value="1"/>
</dbReference>
<evidence type="ECO:0000313" key="6">
    <source>
        <dbReference type="Proteomes" id="UP001596516"/>
    </source>
</evidence>
<dbReference type="Pfam" id="PF14833">
    <property type="entry name" value="NAD_binding_11"/>
    <property type="match status" value="1"/>
</dbReference>
<dbReference type="RefSeq" id="WP_377400472.1">
    <property type="nucleotide sequence ID" value="NZ_JBHTFQ010000002.1"/>
</dbReference>
<protein>
    <submittedName>
        <fullName evidence="5">NAD(P)-dependent oxidoreductase</fullName>
        <ecNumber evidence="5">1.1.-.-</ecNumber>
    </submittedName>
</protein>
<comment type="caution">
    <text evidence="5">The sequence shown here is derived from an EMBL/GenBank/DDBJ whole genome shotgun (WGS) entry which is preliminary data.</text>
</comment>
<dbReference type="InterPro" id="IPR002204">
    <property type="entry name" value="3-OH-isobutyrate_DH-rel_CS"/>
</dbReference>
<dbReference type="InterPro" id="IPR036291">
    <property type="entry name" value="NAD(P)-bd_dom_sf"/>
</dbReference>
<dbReference type="Gene3D" id="3.40.50.720">
    <property type="entry name" value="NAD(P)-binding Rossmann-like Domain"/>
    <property type="match status" value="1"/>
</dbReference>
<dbReference type="Proteomes" id="UP001596516">
    <property type="component" value="Unassembled WGS sequence"/>
</dbReference>
<organism evidence="5 6">
    <name type="scientific">Plastorhodobacter daqingensis</name>
    <dbReference type="NCBI Taxonomy" id="1387281"/>
    <lineage>
        <taxon>Bacteria</taxon>
        <taxon>Pseudomonadati</taxon>
        <taxon>Pseudomonadota</taxon>
        <taxon>Alphaproteobacteria</taxon>
        <taxon>Rhodobacterales</taxon>
        <taxon>Paracoccaceae</taxon>
        <taxon>Plastorhodobacter</taxon>
    </lineage>
</organism>
<feature type="domain" description="3-hydroxyisobutyrate dehydrogenase-like NAD-binding" evidence="4">
    <location>
        <begin position="170"/>
        <end position="289"/>
    </location>
</feature>
<dbReference type="InterPro" id="IPR029154">
    <property type="entry name" value="HIBADH-like_NADP-bd"/>
</dbReference>
<evidence type="ECO:0000259" key="3">
    <source>
        <dbReference type="Pfam" id="PF03446"/>
    </source>
</evidence>
<sequence>MVTERIGFIGLGHMGAPMAANIARAGARLTVFDLDSAVTRRQAEATGASAAADLAALGRQSDIVVTMLPTGGIVRQVMLDGPSPLIDALAPGSLVIDMSSSEPEGSRSLHEALSGRGIRFVDAPVSGAVPRATNGTLAIMVGAADDADFGRAEPVLRMMGDRIFRTGDVGTGHAMKALNNYVAAAGFAAASEALILGERFGLDPAVALDIMNVSTGRNFSTEATIKTEVLTRAFKSGFGLALLAKDVRIAADLASNLGARLPLVAETDAWWQHALHELDGRKDHTEAFAVWRGEVMGQ</sequence>
<dbReference type="PIRSF" id="PIRSF000103">
    <property type="entry name" value="HIBADH"/>
    <property type="match status" value="1"/>
</dbReference>
<dbReference type="GO" id="GO:0016491">
    <property type="term" value="F:oxidoreductase activity"/>
    <property type="evidence" value="ECO:0007669"/>
    <property type="project" value="UniProtKB-KW"/>
</dbReference>
<keyword evidence="2" id="KW-0520">NAD</keyword>
<keyword evidence="1 5" id="KW-0560">Oxidoreductase</keyword>
<dbReference type="SUPFAM" id="SSF48179">
    <property type="entry name" value="6-phosphogluconate dehydrogenase C-terminal domain-like"/>
    <property type="match status" value="1"/>
</dbReference>
<keyword evidence="6" id="KW-1185">Reference proteome</keyword>
<dbReference type="EC" id="1.1.-.-" evidence="5"/>
<dbReference type="EMBL" id="JBHTFQ010000002">
    <property type="protein sequence ID" value="MFC7703695.1"/>
    <property type="molecule type" value="Genomic_DNA"/>
</dbReference>
<dbReference type="PROSITE" id="PS00895">
    <property type="entry name" value="3_HYDROXYISOBUT_DH"/>
    <property type="match status" value="1"/>
</dbReference>
<dbReference type="PANTHER" id="PTHR22981:SF7">
    <property type="entry name" value="3-HYDROXYISOBUTYRATE DEHYDROGENASE, MITOCHONDRIAL"/>
    <property type="match status" value="1"/>
</dbReference>
<feature type="domain" description="6-phosphogluconate dehydrogenase NADP-binding" evidence="3">
    <location>
        <begin position="5"/>
        <end position="167"/>
    </location>
</feature>
<name>A0ABW2UK96_9RHOB</name>
<dbReference type="InterPro" id="IPR008927">
    <property type="entry name" value="6-PGluconate_DH-like_C_sf"/>
</dbReference>
<dbReference type="SUPFAM" id="SSF51735">
    <property type="entry name" value="NAD(P)-binding Rossmann-fold domains"/>
    <property type="match status" value="1"/>
</dbReference>
<dbReference type="InterPro" id="IPR006115">
    <property type="entry name" value="6PGDH_NADP-bd"/>
</dbReference>
<evidence type="ECO:0000313" key="5">
    <source>
        <dbReference type="EMBL" id="MFC7703695.1"/>
    </source>
</evidence>
<evidence type="ECO:0000259" key="4">
    <source>
        <dbReference type="Pfam" id="PF14833"/>
    </source>
</evidence>
<reference evidence="6" key="1">
    <citation type="journal article" date="2019" name="Int. J. Syst. Evol. Microbiol.">
        <title>The Global Catalogue of Microorganisms (GCM) 10K type strain sequencing project: providing services to taxonomists for standard genome sequencing and annotation.</title>
        <authorList>
            <consortium name="The Broad Institute Genomics Platform"/>
            <consortium name="The Broad Institute Genome Sequencing Center for Infectious Disease"/>
            <person name="Wu L."/>
            <person name="Ma J."/>
        </authorList>
    </citation>
    <scope>NUCLEOTIDE SEQUENCE [LARGE SCALE GENOMIC DNA]</scope>
    <source>
        <strain evidence="6">CGMCC 1.12750</strain>
    </source>
</reference>
<dbReference type="Pfam" id="PF03446">
    <property type="entry name" value="NAD_binding_2"/>
    <property type="match status" value="1"/>
</dbReference>
<dbReference type="Gene3D" id="1.10.1040.10">
    <property type="entry name" value="N-(1-d-carboxylethyl)-l-norvaline Dehydrogenase, domain 2"/>
    <property type="match status" value="1"/>
</dbReference>
<gene>
    <name evidence="5" type="ORF">ACFQXB_05760</name>
</gene>
<accession>A0ABW2UK96</accession>
<dbReference type="InterPro" id="IPR015815">
    <property type="entry name" value="HIBADH-related"/>
</dbReference>
<evidence type="ECO:0000256" key="2">
    <source>
        <dbReference type="ARBA" id="ARBA00023027"/>
    </source>
</evidence>
<evidence type="ECO:0000256" key="1">
    <source>
        <dbReference type="ARBA" id="ARBA00023002"/>
    </source>
</evidence>
<proteinExistence type="predicted"/>
<dbReference type="InterPro" id="IPR013328">
    <property type="entry name" value="6PGD_dom2"/>
</dbReference>